<gene>
    <name evidence="3" type="ORF">FHW14_002551</name>
</gene>
<dbReference type="EMBL" id="JACHVT010000005">
    <property type="protein sequence ID" value="MBB2987368.1"/>
    <property type="molecule type" value="Genomic_DNA"/>
</dbReference>
<evidence type="ECO:0000313" key="4">
    <source>
        <dbReference type="Proteomes" id="UP000590811"/>
    </source>
</evidence>
<comment type="caution">
    <text evidence="3">The sequence shown here is derived from an EMBL/GenBank/DDBJ whole genome shotgun (WGS) entry which is preliminary data.</text>
</comment>
<dbReference type="AlphaFoldDB" id="A0A839PSX3"/>
<accession>A0A839PSX3</accession>
<evidence type="ECO:0000256" key="2">
    <source>
        <dbReference type="SAM" id="SignalP"/>
    </source>
</evidence>
<feature type="chain" id="PRO_5032898537" description="Choice-of-anchor A domain-containing protein" evidence="2">
    <location>
        <begin position="34"/>
        <end position="508"/>
    </location>
</feature>
<proteinExistence type="predicted"/>
<feature type="signal peptide" evidence="2">
    <location>
        <begin position="1"/>
        <end position="33"/>
    </location>
</feature>
<protein>
    <recommendedName>
        <fullName evidence="5">Choice-of-anchor A domain-containing protein</fullName>
    </recommendedName>
</protein>
<dbReference type="Proteomes" id="UP000590811">
    <property type="component" value="Unassembled WGS sequence"/>
</dbReference>
<keyword evidence="2" id="KW-0732">Signal</keyword>
<feature type="region of interest" description="Disordered" evidence="1">
    <location>
        <begin position="449"/>
        <end position="486"/>
    </location>
</feature>
<organism evidence="3 4">
    <name type="scientific">Terracoccus luteus</name>
    <dbReference type="NCBI Taxonomy" id="53356"/>
    <lineage>
        <taxon>Bacteria</taxon>
        <taxon>Bacillati</taxon>
        <taxon>Actinomycetota</taxon>
        <taxon>Actinomycetes</taxon>
        <taxon>Micrococcales</taxon>
        <taxon>Intrasporangiaceae</taxon>
        <taxon>Terracoccus</taxon>
    </lineage>
</organism>
<reference evidence="3 4" key="1">
    <citation type="submission" date="2020-08" db="EMBL/GenBank/DDBJ databases">
        <title>Genomic Encyclopedia of Type Strains, Phase IV (KMG-V): Genome sequencing to study the core and pangenomes of soil and plant-associated prokaryotes.</title>
        <authorList>
            <person name="Whitman W."/>
        </authorList>
    </citation>
    <scope>NUCLEOTIDE SEQUENCE [LARGE SCALE GENOMIC DNA]</scope>
    <source>
        <strain evidence="3 4">B3ACCR2</strain>
    </source>
</reference>
<feature type="compositionally biased region" description="Polar residues" evidence="1">
    <location>
        <begin position="462"/>
        <end position="478"/>
    </location>
</feature>
<evidence type="ECO:0008006" key="5">
    <source>
        <dbReference type="Google" id="ProtNLM"/>
    </source>
</evidence>
<evidence type="ECO:0000256" key="1">
    <source>
        <dbReference type="SAM" id="MobiDB-lite"/>
    </source>
</evidence>
<sequence>MRRWTSWLRLRTAAVAVLGAVAVVAAGAGPAQAATAGNKAFAGYAHDLKSYVLATGAVSAGPVVAAGVGCSDRATLFYQDSAASSSLLGLTLNGVQTSSGGFKSGTVQENRSTFSTTNVNLPIGTASLRADSISVTTSVFYDTSTRTFSQSSTMTVANLRVLLTPLGPTIVSINGTVQPNFGITVPGIATLVLHGNRVSGSANSSAMGTLSTAVQVDLLGGLSSTRVGEVSASLYGTPDQTFMYGQGEGVRVAASDQLLTVGPLVTAQLPCVGNGGAASSVAGTNGLPALLGNLGVVTSTATGSRSDLQADARTTSQVASVNLLGGLVTADAVGSTSRVTSTDGAETVDRSASASTFTGLTVAGVPVSANAAPGTTISLAGIGQVVLNARTSYPTGVEVIPLTVRVNAGNTLGLPSATIVVARSYAFLTGPETTPAALKAARSFMTKQSDEPAEAVKPAPSSPVTGLQKQAATSSAKRTWSDGGTHRVAVAPTVKAPTKAPTKVTAKG</sequence>
<name>A0A839PSX3_9MICO</name>
<dbReference type="RefSeq" id="WP_184510546.1">
    <property type="nucleotide sequence ID" value="NZ_JACHVT010000005.1"/>
</dbReference>
<evidence type="ECO:0000313" key="3">
    <source>
        <dbReference type="EMBL" id="MBB2987368.1"/>
    </source>
</evidence>
<dbReference type="NCBIfam" id="NF040603">
    <property type="entry name" value="choice_anch_P"/>
    <property type="match status" value="2"/>
</dbReference>